<evidence type="ECO:0000313" key="2">
    <source>
        <dbReference type="Proteomes" id="UP000290204"/>
    </source>
</evidence>
<dbReference type="OrthoDB" id="1377062at2"/>
<evidence type="ECO:0000313" key="1">
    <source>
        <dbReference type="EMBL" id="RXK58904.1"/>
    </source>
</evidence>
<dbReference type="AlphaFoldDB" id="A0A4Q1CFV5"/>
<keyword evidence="2" id="KW-1185">Reference proteome</keyword>
<accession>A0A4Q1CFV5</accession>
<name>A0A4Q1CFV5_9BACT</name>
<reference evidence="1 2" key="1">
    <citation type="submission" date="2019-01" db="EMBL/GenBank/DDBJ databases">
        <title>Lacibacter sp. strain TTM-7.</title>
        <authorList>
            <person name="Chen W.-M."/>
        </authorList>
    </citation>
    <scope>NUCLEOTIDE SEQUENCE [LARGE SCALE GENOMIC DNA]</scope>
    <source>
        <strain evidence="1 2">TTM-7</strain>
    </source>
</reference>
<comment type="caution">
    <text evidence="1">The sequence shown here is derived from an EMBL/GenBank/DDBJ whole genome shotgun (WGS) entry which is preliminary data.</text>
</comment>
<protein>
    <submittedName>
        <fullName evidence="1">Uncharacterized protein</fullName>
    </submittedName>
</protein>
<gene>
    <name evidence="1" type="ORF">ESA94_16075</name>
</gene>
<proteinExistence type="predicted"/>
<sequence>MTHLTDRKESRTANSRFAKAGVSCFYDSVMLNSSFVHIMKFIAENPRLRKAANRYLQPSFLTCFT</sequence>
<dbReference type="EMBL" id="SDHW01000005">
    <property type="protein sequence ID" value="RXK58904.1"/>
    <property type="molecule type" value="Genomic_DNA"/>
</dbReference>
<dbReference type="Proteomes" id="UP000290204">
    <property type="component" value="Unassembled WGS sequence"/>
</dbReference>
<organism evidence="1 2">
    <name type="scientific">Lacibacter luteus</name>
    <dbReference type="NCBI Taxonomy" id="2508719"/>
    <lineage>
        <taxon>Bacteria</taxon>
        <taxon>Pseudomonadati</taxon>
        <taxon>Bacteroidota</taxon>
        <taxon>Chitinophagia</taxon>
        <taxon>Chitinophagales</taxon>
        <taxon>Chitinophagaceae</taxon>
        <taxon>Lacibacter</taxon>
    </lineage>
</organism>